<dbReference type="Proteomes" id="UP000531561">
    <property type="component" value="Unassembled WGS sequence"/>
</dbReference>
<dbReference type="EMBL" id="JABFCT010000003">
    <property type="protein sequence ID" value="KAF5877806.1"/>
    <property type="molecule type" value="Genomic_DNA"/>
</dbReference>
<keyword evidence="2" id="KW-1185">Reference proteome</keyword>
<dbReference type="GeneID" id="59256290"/>
<accession>A0A8H6B1W6</accession>
<dbReference type="AlphaFoldDB" id="A0A8H6B1W6"/>
<evidence type="ECO:0000313" key="2">
    <source>
        <dbReference type="Proteomes" id="UP000531561"/>
    </source>
</evidence>
<evidence type="ECO:0000313" key="1">
    <source>
        <dbReference type="EMBL" id="KAF5877806.1"/>
    </source>
</evidence>
<dbReference type="RefSeq" id="XP_037196752.1">
    <property type="nucleotide sequence ID" value="XM_037332598.1"/>
</dbReference>
<gene>
    <name evidence="1" type="ORF">Bfra_002176</name>
</gene>
<proteinExistence type="predicted"/>
<comment type="caution">
    <text evidence="1">The sequence shown here is derived from an EMBL/GenBank/DDBJ whole genome shotgun (WGS) entry which is preliminary data.</text>
</comment>
<sequence length="108" mass="12221">MGTRFMPSLGANIVGMLYGKENDFLPRSDLSCVRAWGKMYQIIAARTRVANALYPISMSMGALPSQREGVSKANYDTRSYVQYDWGLVTDAGKLLYKKTEYRNIIIRV</sequence>
<name>A0A8H6B1W6_9HELO</name>
<protein>
    <submittedName>
        <fullName evidence="1">Uncharacterized protein</fullName>
    </submittedName>
</protein>
<organism evidence="1 2">
    <name type="scientific">Botrytis fragariae</name>
    <dbReference type="NCBI Taxonomy" id="1964551"/>
    <lineage>
        <taxon>Eukaryota</taxon>
        <taxon>Fungi</taxon>
        <taxon>Dikarya</taxon>
        <taxon>Ascomycota</taxon>
        <taxon>Pezizomycotina</taxon>
        <taxon>Leotiomycetes</taxon>
        <taxon>Helotiales</taxon>
        <taxon>Sclerotiniaceae</taxon>
        <taxon>Botrytis</taxon>
    </lineage>
</organism>
<reference evidence="1 2" key="1">
    <citation type="journal article" date="2020" name="Phytopathology">
        <title>A high-quality genome resource of Botrytis fragariae, a new and rapidly spreading fungal pathogen causing strawberry gray mold in the U.S.A.</title>
        <authorList>
            <person name="Wu Y."/>
            <person name="Saski C.A."/>
            <person name="Schnabel G."/>
            <person name="Xiao S."/>
            <person name="Hu M."/>
        </authorList>
    </citation>
    <scope>NUCLEOTIDE SEQUENCE [LARGE SCALE GENOMIC DNA]</scope>
    <source>
        <strain evidence="1 2">BVB16</strain>
    </source>
</reference>